<reference evidence="1 2" key="1">
    <citation type="submission" date="2017-03" db="EMBL/GenBank/DDBJ databases">
        <title>Isolation of Levoglucosan Utilizing Bacteria.</title>
        <authorList>
            <person name="Arya A.S."/>
        </authorList>
    </citation>
    <scope>NUCLEOTIDE SEQUENCE [LARGE SCALE GENOMIC DNA]</scope>
    <source>
        <strain evidence="1 2">MEC069</strain>
    </source>
</reference>
<evidence type="ECO:0008006" key="3">
    <source>
        <dbReference type="Google" id="ProtNLM"/>
    </source>
</evidence>
<gene>
    <name evidence="1" type="ORF">B5M42_16675</name>
</gene>
<dbReference type="AlphaFoldDB" id="A0A4Y8PXE6"/>
<proteinExistence type="predicted"/>
<dbReference type="Proteomes" id="UP000298246">
    <property type="component" value="Unassembled WGS sequence"/>
</dbReference>
<name>A0A4Y8PXE6_9BACL</name>
<dbReference type="EMBL" id="MYFO01000023">
    <property type="protein sequence ID" value="TFE85823.1"/>
    <property type="molecule type" value="Genomic_DNA"/>
</dbReference>
<evidence type="ECO:0000313" key="2">
    <source>
        <dbReference type="Proteomes" id="UP000298246"/>
    </source>
</evidence>
<sequence length="336" mass="38908">MSSAFMLPIQYPPITSYQHHAATLSIMAAHGDDLPWFCSNYIQLRVNVNPDSRPWLDFFSFLYQEFHNCPYLRVQHLESELITELCPDVAEFAVRSLRIGYYVYAVIDCALVPAYADYGKEAAPHPILLYGCDTERELLYAGDFFRGRFAWETIGFEDFRSAFRAVKPGGFNFVGAKLIQPYVQIRYELDLETVGALFADYLYGRETEERYRMDRNLNPDIRKGLDAVYDRLVQEVERHLDEPEVFHLTSFHVLHDHKRALVRIIGYLQERGHLERDYGFAALETAALALRNTILKYSLRPSPKLRDQILRMLEALREAERSALTALLAEWPQAPA</sequence>
<comment type="caution">
    <text evidence="1">The sequence shown here is derived from an EMBL/GenBank/DDBJ whole genome shotgun (WGS) entry which is preliminary data.</text>
</comment>
<accession>A0A4Y8PXE6</accession>
<protein>
    <recommendedName>
        <fullName evidence="3">Butirosin biosynthesis protein H N-terminal domain-containing protein</fullName>
    </recommendedName>
</protein>
<keyword evidence="2" id="KW-1185">Reference proteome</keyword>
<organism evidence="1 2">
    <name type="scientific">Paenibacillus athensensis</name>
    <dbReference type="NCBI Taxonomy" id="1967502"/>
    <lineage>
        <taxon>Bacteria</taxon>
        <taxon>Bacillati</taxon>
        <taxon>Bacillota</taxon>
        <taxon>Bacilli</taxon>
        <taxon>Bacillales</taxon>
        <taxon>Paenibacillaceae</taxon>
        <taxon>Paenibacillus</taxon>
    </lineage>
</organism>
<evidence type="ECO:0000313" key="1">
    <source>
        <dbReference type="EMBL" id="TFE85823.1"/>
    </source>
</evidence>